<protein>
    <submittedName>
        <fullName evidence="1">Uncharacterized protein</fullName>
    </submittedName>
</protein>
<keyword evidence="2" id="KW-1185">Reference proteome</keyword>
<sequence length="258" mass="28127">MNATLPRIGRAFALALAGLMLQAAVYAEPRLFAVLSLTGDTFTLVQPQMTTGSSLDRNQRTIVKVPNDSLDIAAVQAAEVALKTADRNTQVDLFVTADPQLYALQTLSDDSPETLATRARLLKAVVGGTRAKQLILITKHRGDAQFPVSDGMIGIGRVEGLGFYVDLNYELHNKETGVQSRGFVAPYAFVRIHLIDIATMRTLRTASIHESSVLPAPVQQKENAWEHLTPQQKMDALRTELQAAVDQGLRQLMADAAH</sequence>
<name>A0A3N7HPK6_9BURK</name>
<organism evidence="1 2">
    <name type="scientific">Piscinibacter terrae</name>
    <dbReference type="NCBI Taxonomy" id="2496871"/>
    <lineage>
        <taxon>Bacteria</taxon>
        <taxon>Pseudomonadati</taxon>
        <taxon>Pseudomonadota</taxon>
        <taxon>Betaproteobacteria</taxon>
        <taxon>Burkholderiales</taxon>
        <taxon>Sphaerotilaceae</taxon>
        <taxon>Piscinibacter</taxon>
    </lineage>
</organism>
<proteinExistence type="predicted"/>
<gene>
    <name evidence="1" type="ORF">DZC73_12235</name>
</gene>
<evidence type="ECO:0000313" key="2">
    <source>
        <dbReference type="Proteomes" id="UP000267464"/>
    </source>
</evidence>
<reference evidence="1 2" key="2">
    <citation type="submission" date="2018-12" db="EMBL/GenBank/DDBJ databases">
        <title>Rhizobacter gummiphilus sp. nov., a rubber-degrading bacterium isolated from the soil of a botanical garden in Japan.</title>
        <authorList>
            <person name="Shunsuke S.S."/>
        </authorList>
    </citation>
    <scope>NUCLEOTIDE SEQUENCE [LARGE SCALE GENOMIC DNA]</scope>
    <source>
        <strain evidence="1 2">S-16</strain>
    </source>
</reference>
<accession>A0A3N7HPK6</accession>
<dbReference type="AlphaFoldDB" id="A0A3N7HPK6"/>
<dbReference type="EMBL" id="QUSW01000003">
    <property type="protein sequence ID" value="RQP24094.1"/>
    <property type="molecule type" value="Genomic_DNA"/>
</dbReference>
<reference evidence="1 2" key="1">
    <citation type="submission" date="2018-08" db="EMBL/GenBank/DDBJ databases">
        <authorList>
            <person name="Khan S.A."/>
            <person name="Jeon C.O."/>
            <person name="Chun B.H."/>
            <person name="Jeong S.E."/>
        </authorList>
    </citation>
    <scope>NUCLEOTIDE SEQUENCE [LARGE SCALE GENOMIC DNA]</scope>
    <source>
        <strain evidence="1 2">S-16</strain>
    </source>
</reference>
<dbReference type="OrthoDB" id="9153709at2"/>
<evidence type="ECO:0000313" key="1">
    <source>
        <dbReference type="EMBL" id="RQP24094.1"/>
    </source>
</evidence>
<dbReference type="RefSeq" id="WP_124540542.1">
    <property type="nucleotide sequence ID" value="NZ_QUSW01000003.1"/>
</dbReference>
<dbReference type="Proteomes" id="UP000267464">
    <property type="component" value="Unassembled WGS sequence"/>
</dbReference>
<comment type="caution">
    <text evidence="1">The sequence shown here is derived from an EMBL/GenBank/DDBJ whole genome shotgun (WGS) entry which is preliminary data.</text>
</comment>